<sequence length="88" mass="10283">MLTSKRLQNLESSEFSVMYAESYISSHVEQIICLVLEKSFIERSKILAFDLTSISSVHHRVLLEKLKMRLKVSSIYINHNKLIIDWSI</sequence>
<evidence type="ECO:0000313" key="1">
    <source>
        <dbReference type="EMBL" id="QHT16630.1"/>
    </source>
</evidence>
<reference evidence="1" key="1">
    <citation type="journal article" date="2020" name="Nature">
        <title>Giant virus diversity and host interactions through global metagenomics.</title>
        <authorList>
            <person name="Schulz F."/>
            <person name="Roux S."/>
            <person name="Paez-Espino D."/>
            <person name="Jungbluth S."/>
            <person name="Walsh D.A."/>
            <person name="Denef V.J."/>
            <person name="McMahon K.D."/>
            <person name="Konstantinidis K.T."/>
            <person name="Eloe-Fadrosh E.A."/>
            <person name="Kyrpides N.C."/>
            <person name="Woyke T."/>
        </authorList>
    </citation>
    <scope>NUCLEOTIDE SEQUENCE</scope>
    <source>
        <strain evidence="1">GVMAG-M-3300023174-189</strain>
    </source>
</reference>
<organism evidence="1">
    <name type="scientific">viral metagenome</name>
    <dbReference type="NCBI Taxonomy" id="1070528"/>
    <lineage>
        <taxon>unclassified sequences</taxon>
        <taxon>metagenomes</taxon>
        <taxon>organismal metagenomes</taxon>
    </lineage>
</organism>
<protein>
    <submittedName>
        <fullName evidence="1">Uncharacterized protein</fullName>
    </submittedName>
</protein>
<accession>A0A6C0DK68</accession>
<dbReference type="EMBL" id="MN739626">
    <property type="protein sequence ID" value="QHT16630.1"/>
    <property type="molecule type" value="Genomic_DNA"/>
</dbReference>
<proteinExistence type="predicted"/>
<dbReference type="AlphaFoldDB" id="A0A6C0DK68"/>
<name>A0A6C0DK68_9ZZZZ</name>